<comment type="caution">
    <text evidence="1">The sequence shown here is derived from an EMBL/GenBank/DDBJ whole genome shotgun (WGS) entry which is preliminary data.</text>
</comment>
<dbReference type="InterPro" id="IPR042252">
    <property type="entry name" value="MtfA_N"/>
</dbReference>
<dbReference type="InterPro" id="IPR024079">
    <property type="entry name" value="MetalloPept_cat_dom_sf"/>
</dbReference>
<accession>A0A937FC32</accession>
<dbReference type="EMBL" id="JAESIY010000009">
    <property type="protein sequence ID" value="MBL3657723.1"/>
    <property type="molecule type" value="Genomic_DNA"/>
</dbReference>
<organism evidence="1 2">
    <name type="scientific">Fulvivirga sediminis</name>
    <dbReference type="NCBI Taxonomy" id="2803949"/>
    <lineage>
        <taxon>Bacteria</taxon>
        <taxon>Pseudomonadati</taxon>
        <taxon>Bacteroidota</taxon>
        <taxon>Cytophagia</taxon>
        <taxon>Cytophagales</taxon>
        <taxon>Fulvivirgaceae</taxon>
        <taxon>Fulvivirga</taxon>
    </lineage>
</organism>
<protein>
    <submittedName>
        <fullName evidence="1">Zinc-dependent peptidase</fullName>
    </submittedName>
</protein>
<dbReference type="GO" id="GO:0004177">
    <property type="term" value="F:aminopeptidase activity"/>
    <property type="evidence" value="ECO:0007669"/>
    <property type="project" value="TreeGrafter"/>
</dbReference>
<dbReference type="Gene3D" id="1.10.472.150">
    <property type="entry name" value="Glucose-regulated metallo-peptidase M90, N-terminal domain"/>
    <property type="match status" value="1"/>
</dbReference>
<dbReference type="PANTHER" id="PTHR30164:SF2">
    <property type="entry name" value="PROTEIN MTFA"/>
    <property type="match status" value="1"/>
</dbReference>
<gene>
    <name evidence="1" type="ORF">JL102_16350</name>
</gene>
<dbReference type="CDD" id="cd20170">
    <property type="entry name" value="Peptidase_M90-like"/>
    <property type="match status" value="1"/>
</dbReference>
<reference evidence="1" key="1">
    <citation type="submission" date="2021-01" db="EMBL/GenBank/DDBJ databases">
        <title>Fulvivirga kasyanovii gen. nov., sp nov., a novel member of the phylum Bacteroidetes isolated from seawater in a mussel farm.</title>
        <authorList>
            <person name="Zhao L.-H."/>
            <person name="Wang Z.-J."/>
        </authorList>
    </citation>
    <scope>NUCLEOTIDE SEQUENCE</scope>
    <source>
        <strain evidence="1">2943</strain>
    </source>
</reference>
<dbReference type="InterPro" id="IPR010384">
    <property type="entry name" value="MtfA_fam"/>
</dbReference>
<evidence type="ECO:0000313" key="2">
    <source>
        <dbReference type="Proteomes" id="UP000659388"/>
    </source>
</evidence>
<dbReference type="GO" id="GO:0005829">
    <property type="term" value="C:cytosol"/>
    <property type="evidence" value="ECO:0007669"/>
    <property type="project" value="TreeGrafter"/>
</dbReference>
<dbReference type="Proteomes" id="UP000659388">
    <property type="component" value="Unassembled WGS sequence"/>
</dbReference>
<dbReference type="PANTHER" id="PTHR30164">
    <property type="entry name" value="MTFA PEPTIDASE"/>
    <property type="match status" value="1"/>
</dbReference>
<dbReference type="SUPFAM" id="SSF55486">
    <property type="entry name" value="Metalloproteases ('zincins'), catalytic domain"/>
    <property type="match status" value="1"/>
</dbReference>
<dbReference type="Pfam" id="PF06167">
    <property type="entry name" value="Peptidase_M90"/>
    <property type="match status" value="1"/>
</dbReference>
<evidence type="ECO:0000313" key="1">
    <source>
        <dbReference type="EMBL" id="MBL3657723.1"/>
    </source>
</evidence>
<dbReference type="AlphaFoldDB" id="A0A937FC32"/>
<sequence>MTLAPQHEFILSKYSAYYNLLSESDKMHFRKRVQSFMYSKTFLPRVFKSVTDEMKVLISASAVQLTFGLSPIYLAYFDRILIYPDSYYSRITRMYHVGEVNPRMGIIVLSWKAFVDGYADMRDSFNVGIHEMAHAIHFENRIKNEEYDFLDRRALYDLQKITARELPKLRAGEPHFLRSYAGTNEHEFFAVSLEYFFESPALFRQVLPDLYDTLVRLLNQDPSLLYQN</sequence>
<dbReference type="GO" id="GO:0008237">
    <property type="term" value="F:metallopeptidase activity"/>
    <property type="evidence" value="ECO:0007669"/>
    <property type="project" value="InterPro"/>
</dbReference>
<name>A0A937FC32_9BACT</name>
<proteinExistence type="predicted"/>
<dbReference type="Gene3D" id="3.40.390.10">
    <property type="entry name" value="Collagenase (Catalytic Domain)"/>
    <property type="match status" value="1"/>
</dbReference>
<keyword evidence="2" id="KW-1185">Reference proteome</keyword>